<dbReference type="GO" id="GO:0070403">
    <property type="term" value="F:NAD+ binding"/>
    <property type="evidence" value="ECO:0007669"/>
    <property type="project" value="UniProtKB-UniRule"/>
</dbReference>
<dbReference type="PANTHER" id="PTHR11085">
    <property type="entry name" value="NAD-DEPENDENT PROTEIN DEACYLASE SIRTUIN-5, MITOCHONDRIAL-RELATED"/>
    <property type="match status" value="1"/>
</dbReference>
<dbReference type="SUPFAM" id="SSF52467">
    <property type="entry name" value="DHS-like NAD/FAD-binding domain"/>
    <property type="match status" value="1"/>
</dbReference>
<dbReference type="RefSeq" id="WP_078496464.1">
    <property type="nucleotide sequence ID" value="NZ_MSZX01000001.1"/>
</dbReference>
<dbReference type="PANTHER" id="PTHR11085:SF4">
    <property type="entry name" value="NAD-DEPENDENT PROTEIN DEACYLASE"/>
    <property type="match status" value="1"/>
</dbReference>
<reference evidence="7 8" key="1">
    <citation type="submission" date="2017-01" db="EMBL/GenBank/DDBJ databases">
        <title>Genome analysis of Paenibacillus selenitrireducens ES3-24.</title>
        <authorList>
            <person name="Xu D."/>
            <person name="Yao R."/>
            <person name="Zheng S."/>
        </authorList>
    </citation>
    <scope>NUCLEOTIDE SEQUENCE [LARGE SCALE GENOMIC DNA]</scope>
    <source>
        <strain evidence="7 8">ES3-24</strain>
    </source>
</reference>
<feature type="binding site" evidence="4">
    <location>
        <position position="26"/>
    </location>
    <ligand>
        <name>NAD(+)</name>
        <dbReference type="ChEBI" id="CHEBI:57540"/>
    </ligand>
</feature>
<feature type="binding site" evidence="4">
    <location>
        <position position="106"/>
    </location>
    <ligand>
        <name>NAD(+)</name>
        <dbReference type="ChEBI" id="CHEBI:57540"/>
    </ligand>
</feature>
<feature type="binding site" evidence="4">
    <location>
        <position position="193"/>
    </location>
    <ligand>
        <name>NAD(+)</name>
        <dbReference type="ChEBI" id="CHEBI:57540"/>
    </ligand>
</feature>
<protein>
    <recommendedName>
        <fullName evidence="4">NAD-dependent protein deacetylase</fullName>
        <ecNumber evidence="4">2.3.1.286</ecNumber>
    </recommendedName>
    <alternativeName>
        <fullName evidence="4">Regulatory protein SIR2 homolog</fullName>
    </alternativeName>
</protein>
<organism evidence="7 8">
    <name type="scientific">Paenibacillus selenitireducens</name>
    <dbReference type="NCBI Taxonomy" id="1324314"/>
    <lineage>
        <taxon>Bacteria</taxon>
        <taxon>Bacillati</taxon>
        <taxon>Bacillota</taxon>
        <taxon>Bacilli</taxon>
        <taxon>Bacillales</taxon>
        <taxon>Paenibacillaceae</taxon>
        <taxon>Paenibacillus</taxon>
    </lineage>
</organism>
<comment type="subcellular location">
    <subcellularLocation>
        <location evidence="4">Cytoplasm</location>
    </subcellularLocation>
</comment>
<accession>A0A1T2XLW4</accession>
<feature type="binding site" evidence="4">
    <location>
        <position position="106"/>
    </location>
    <ligand>
        <name>nicotinamide</name>
        <dbReference type="ChEBI" id="CHEBI:17154"/>
    </ligand>
</feature>
<comment type="cofactor">
    <cofactor evidence="4">
        <name>Zn(2+)</name>
        <dbReference type="ChEBI" id="CHEBI:29105"/>
    </cofactor>
    <text evidence="4">Binds 1 zinc ion per subunit.</text>
</comment>
<feature type="binding site" evidence="4 5">
    <location>
        <position position="129"/>
    </location>
    <ligand>
        <name>Zn(2+)</name>
        <dbReference type="ChEBI" id="CHEBI:29105"/>
    </ligand>
</feature>
<feature type="binding site" evidence="4">
    <location>
        <position position="22"/>
    </location>
    <ligand>
        <name>NAD(+)</name>
        <dbReference type="ChEBI" id="CHEBI:57540"/>
    </ligand>
</feature>
<dbReference type="InterPro" id="IPR028628">
    <property type="entry name" value="Sirtuin_class_U"/>
</dbReference>
<dbReference type="Gene3D" id="3.30.1600.10">
    <property type="entry name" value="SIR2/SIRT2 'Small Domain"/>
    <property type="match status" value="1"/>
</dbReference>
<comment type="catalytic activity">
    <reaction evidence="4">
        <text>N(6)-acetyl-L-lysyl-[protein] + NAD(+) + H2O = 2''-O-acetyl-ADP-D-ribose + nicotinamide + L-lysyl-[protein]</text>
        <dbReference type="Rhea" id="RHEA:43636"/>
        <dbReference type="Rhea" id="RHEA-COMP:9752"/>
        <dbReference type="Rhea" id="RHEA-COMP:10731"/>
        <dbReference type="ChEBI" id="CHEBI:15377"/>
        <dbReference type="ChEBI" id="CHEBI:17154"/>
        <dbReference type="ChEBI" id="CHEBI:29969"/>
        <dbReference type="ChEBI" id="CHEBI:57540"/>
        <dbReference type="ChEBI" id="CHEBI:61930"/>
        <dbReference type="ChEBI" id="CHEBI:83767"/>
        <dbReference type="EC" id="2.3.1.286"/>
    </reaction>
</comment>
<feature type="binding site" evidence="4 5">
    <location>
        <position position="132"/>
    </location>
    <ligand>
        <name>Zn(2+)</name>
        <dbReference type="ChEBI" id="CHEBI:29105"/>
    </ligand>
</feature>
<comment type="caution">
    <text evidence="7">The sequence shown here is derived from an EMBL/GenBank/DDBJ whole genome shotgun (WGS) entry which is preliminary data.</text>
</comment>
<feature type="domain" description="Deacetylase sirtuin-type" evidence="6">
    <location>
        <begin position="1"/>
        <end position="243"/>
    </location>
</feature>
<evidence type="ECO:0000256" key="5">
    <source>
        <dbReference type="PROSITE-ProRule" id="PRU00236"/>
    </source>
</evidence>
<evidence type="ECO:0000256" key="3">
    <source>
        <dbReference type="ARBA" id="ARBA00023027"/>
    </source>
</evidence>
<feature type="active site" description="Proton acceptor" evidence="4 5">
    <location>
        <position position="121"/>
    </location>
</feature>
<feature type="binding site" evidence="4">
    <location>
        <position position="34"/>
    </location>
    <ligand>
        <name>NAD(+)</name>
        <dbReference type="ChEBI" id="CHEBI:57540"/>
    </ligand>
</feature>
<dbReference type="InterPro" id="IPR026591">
    <property type="entry name" value="Sirtuin_cat_small_dom_sf"/>
</dbReference>
<dbReference type="STRING" id="1324314.BVG16_00165"/>
<evidence type="ECO:0000313" key="7">
    <source>
        <dbReference type="EMBL" id="OPA80808.1"/>
    </source>
</evidence>
<dbReference type="CDD" id="cd01407">
    <property type="entry name" value="SIR2-fam"/>
    <property type="match status" value="1"/>
</dbReference>
<dbReference type="EMBL" id="MSZX01000001">
    <property type="protein sequence ID" value="OPA80808.1"/>
    <property type="molecule type" value="Genomic_DNA"/>
</dbReference>
<feature type="binding site" evidence="4">
    <location>
        <position position="33"/>
    </location>
    <ligand>
        <name>nicotinamide</name>
        <dbReference type="ChEBI" id="CHEBI:17154"/>
    </ligand>
</feature>
<dbReference type="Proteomes" id="UP000190188">
    <property type="component" value="Unassembled WGS sequence"/>
</dbReference>
<dbReference type="GO" id="GO:0017136">
    <property type="term" value="F:histone deacetylase activity, NAD-dependent"/>
    <property type="evidence" value="ECO:0007669"/>
    <property type="project" value="TreeGrafter"/>
</dbReference>
<feature type="binding site" evidence="4">
    <location>
        <position position="121"/>
    </location>
    <ligand>
        <name>NAD(+)</name>
        <dbReference type="ChEBI" id="CHEBI:57540"/>
    </ligand>
</feature>
<gene>
    <name evidence="4" type="primary">cobB</name>
    <name evidence="7" type="ORF">BVG16_00165</name>
</gene>
<dbReference type="Gene3D" id="3.40.50.1220">
    <property type="entry name" value="TPP-binding domain"/>
    <property type="match status" value="1"/>
</dbReference>
<comment type="caution">
    <text evidence="4">Lacks conserved residue(s) required for the propagation of feature annotation.</text>
</comment>
<sequence length="243" mass="27141">MTHSQIQDIIRHGQRIVFFGGAGTSTESNIPDFRSATGLYQDHQSFEYPPEVMLSHSFFKKQPASFYQFYISKMIYPNARPNPAHHALAELERRGQLTAVITQNIDGLHQMAGSQHVLELHGSVHRNHCITCGQSYDLPYVLRTSDPIPHCEQCNGIVKPDVVLYEEMLDEAVLQAAIDHIAKADVLIVGGTSLRVNPAASLIRYYRGEHLVLINKEATPYDSLAHVVIHDLVGKVLQDALHA</sequence>
<feature type="binding site" evidence="4">
    <location>
        <position position="192"/>
    </location>
    <ligand>
        <name>NAD(+)</name>
        <dbReference type="ChEBI" id="CHEBI:57540"/>
    </ligand>
</feature>
<feature type="binding site" evidence="4 5">
    <location>
        <position position="154"/>
    </location>
    <ligand>
        <name>Zn(2+)</name>
        <dbReference type="ChEBI" id="CHEBI:29105"/>
    </ligand>
</feature>
<dbReference type="PROSITE" id="PS50305">
    <property type="entry name" value="SIRTUIN"/>
    <property type="match status" value="1"/>
</dbReference>
<name>A0A1T2XLW4_9BACL</name>
<keyword evidence="4 5" id="KW-0479">Metal-binding</keyword>
<dbReference type="AlphaFoldDB" id="A0A1T2XLW4"/>
<keyword evidence="8" id="KW-1185">Reference proteome</keyword>
<feature type="binding site" evidence="4">
    <location>
        <position position="233"/>
    </location>
    <ligand>
        <name>NAD(+)</name>
        <dbReference type="ChEBI" id="CHEBI:57540"/>
    </ligand>
</feature>
<feature type="binding site" evidence="4 5">
    <location>
        <position position="151"/>
    </location>
    <ligand>
        <name>Zn(2+)</name>
        <dbReference type="ChEBI" id="CHEBI:29105"/>
    </ligand>
</feature>
<dbReference type="OrthoDB" id="9800582at2"/>
<evidence type="ECO:0000313" key="8">
    <source>
        <dbReference type="Proteomes" id="UP000190188"/>
    </source>
</evidence>
<feature type="binding site" evidence="4">
    <location>
        <position position="33"/>
    </location>
    <ligand>
        <name>NAD(+)</name>
        <dbReference type="ChEBI" id="CHEBI:57540"/>
    </ligand>
</feature>
<keyword evidence="1 4" id="KW-0963">Cytoplasm</keyword>
<feature type="binding site" evidence="4">
    <location>
        <position position="215"/>
    </location>
    <ligand>
        <name>NAD(+)</name>
        <dbReference type="ChEBI" id="CHEBI:57540"/>
    </ligand>
</feature>
<dbReference type="GO" id="GO:0008270">
    <property type="term" value="F:zinc ion binding"/>
    <property type="evidence" value="ECO:0007669"/>
    <property type="project" value="UniProtKB-UniRule"/>
</dbReference>
<dbReference type="InterPro" id="IPR029035">
    <property type="entry name" value="DHS-like_NAD/FAD-binding_dom"/>
</dbReference>
<evidence type="ECO:0000256" key="4">
    <source>
        <dbReference type="HAMAP-Rule" id="MF_01968"/>
    </source>
</evidence>
<feature type="binding site" evidence="4">
    <location>
        <position position="103"/>
    </location>
    <ligand>
        <name>NAD(+)</name>
        <dbReference type="ChEBI" id="CHEBI:57540"/>
    </ligand>
</feature>
<evidence type="ECO:0000256" key="1">
    <source>
        <dbReference type="ARBA" id="ARBA00022490"/>
    </source>
</evidence>
<dbReference type="NCBIfam" id="NF001753">
    <property type="entry name" value="PRK00481.1-3"/>
    <property type="match status" value="1"/>
</dbReference>
<keyword evidence="3 4" id="KW-0520">NAD</keyword>
<comment type="function">
    <text evidence="4">NAD-dependent protein deacetylase which modulates the activities of several enzymes which are inactive in their acetylated form.</text>
</comment>
<comment type="similarity">
    <text evidence="4">Belongs to the sirtuin family. Class U subfamily.</text>
</comment>
<keyword evidence="2 4" id="KW-0808">Transferase</keyword>
<feature type="binding site" evidence="4">
    <location>
        <position position="105"/>
    </location>
    <ligand>
        <name>NAD(+)</name>
        <dbReference type="ChEBI" id="CHEBI:57540"/>
    </ligand>
</feature>
<evidence type="ECO:0000259" key="6">
    <source>
        <dbReference type="PROSITE" id="PS50305"/>
    </source>
</evidence>
<dbReference type="InterPro" id="IPR003000">
    <property type="entry name" value="Sirtuin"/>
</dbReference>
<feature type="binding site" evidence="4">
    <location>
        <position position="105"/>
    </location>
    <ligand>
        <name>nicotinamide</name>
        <dbReference type="ChEBI" id="CHEBI:17154"/>
    </ligand>
</feature>
<dbReference type="HAMAP" id="MF_01968">
    <property type="entry name" value="Sirtuin_ClassU"/>
    <property type="match status" value="1"/>
</dbReference>
<keyword evidence="4 5" id="KW-0862">Zinc</keyword>
<dbReference type="Pfam" id="PF02146">
    <property type="entry name" value="SIR2"/>
    <property type="match status" value="1"/>
</dbReference>
<dbReference type="EC" id="2.3.1.286" evidence="4"/>
<dbReference type="NCBIfam" id="NF001752">
    <property type="entry name" value="PRK00481.1-1"/>
    <property type="match status" value="1"/>
</dbReference>
<dbReference type="GO" id="GO:0005737">
    <property type="term" value="C:cytoplasm"/>
    <property type="evidence" value="ECO:0007669"/>
    <property type="project" value="UniProtKB-SubCell"/>
</dbReference>
<proteinExistence type="inferred from homology"/>
<dbReference type="InterPro" id="IPR050134">
    <property type="entry name" value="NAD-dep_sirtuin_deacylases"/>
</dbReference>
<dbReference type="InterPro" id="IPR026590">
    <property type="entry name" value="Ssirtuin_cat_dom"/>
</dbReference>
<evidence type="ECO:0000256" key="2">
    <source>
        <dbReference type="ARBA" id="ARBA00022679"/>
    </source>
</evidence>